<keyword evidence="1" id="KW-0812">Transmembrane</keyword>
<feature type="transmembrane region" description="Helical" evidence="1">
    <location>
        <begin position="26"/>
        <end position="47"/>
    </location>
</feature>
<sequence length="135" mass="14145">MIIYYGLDSLLGAIVALVLIKPDIDLTYVFFGLAIMTVFPAGLVAMLPNPTDATNIRHCCPLKTLSGVSLLSPLQLMAASSCMPSTSVAPKPAIQTRTARRTTLVTIVATVLFGIQLGHDCIGMVLTDGAKLAAA</sequence>
<dbReference type="AlphaFoldDB" id="A0A833WT01"/>
<gene>
    <name evidence="2" type="ORF">GN244_ATG11929</name>
</gene>
<evidence type="ECO:0000313" key="2">
    <source>
        <dbReference type="EMBL" id="KAF4036036.1"/>
    </source>
</evidence>
<organism evidence="2 3">
    <name type="scientific">Phytophthora infestans</name>
    <name type="common">Potato late blight agent</name>
    <name type="synonym">Botrytis infestans</name>
    <dbReference type="NCBI Taxonomy" id="4787"/>
    <lineage>
        <taxon>Eukaryota</taxon>
        <taxon>Sar</taxon>
        <taxon>Stramenopiles</taxon>
        <taxon>Oomycota</taxon>
        <taxon>Peronosporomycetes</taxon>
        <taxon>Peronosporales</taxon>
        <taxon>Peronosporaceae</taxon>
        <taxon>Phytophthora</taxon>
    </lineage>
</organism>
<dbReference type="Proteomes" id="UP000602510">
    <property type="component" value="Unassembled WGS sequence"/>
</dbReference>
<evidence type="ECO:0000313" key="3">
    <source>
        <dbReference type="Proteomes" id="UP000602510"/>
    </source>
</evidence>
<keyword evidence="1" id="KW-1133">Transmembrane helix</keyword>
<proteinExistence type="predicted"/>
<protein>
    <submittedName>
        <fullName evidence="2">Uncharacterized protein</fullName>
    </submittedName>
</protein>
<reference evidence="2" key="1">
    <citation type="submission" date="2020-04" db="EMBL/GenBank/DDBJ databases">
        <title>Hybrid Assembly of Korean Phytophthora infestans isolates.</title>
        <authorList>
            <person name="Prokchorchik M."/>
            <person name="Lee Y."/>
            <person name="Seo J."/>
            <person name="Cho J.-H."/>
            <person name="Park Y.-E."/>
            <person name="Jang D.-C."/>
            <person name="Im J.-S."/>
            <person name="Choi J.-G."/>
            <person name="Park H.-J."/>
            <person name="Lee G.-B."/>
            <person name="Lee Y.-G."/>
            <person name="Hong S.-Y."/>
            <person name="Cho K."/>
            <person name="Sohn K.H."/>
        </authorList>
    </citation>
    <scope>NUCLEOTIDE SEQUENCE</scope>
    <source>
        <strain evidence="2">KR_1_A1</strain>
    </source>
</reference>
<dbReference type="EMBL" id="WSZM01000283">
    <property type="protein sequence ID" value="KAF4036036.1"/>
    <property type="molecule type" value="Genomic_DNA"/>
</dbReference>
<name>A0A833WT01_PHYIN</name>
<keyword evidence="3" id="KW-1185">Reference proteome</keyword>
<evidence type="ECO:0000256" key="1">
    <source>
        <dbReference type="SAM" id="Phobius"/>
    </source>
</evidence>
<keyword evidence="1" id="KW-0472">Membrane</keyword>
<comment type="caution">
    <text evidence="2">The sequence shown here is derived from an EMBL/GenBank/DDBJ whole genome shotgun (WGS) entry which is preliminary data.</text>
</comment>
<accession>A0A833WT01</accession>